<keyword evidence="3" id="KW-1185">Reference proteome</keyword>
<accession>A0AAP0J659</accession>
<evidence type="ECO:0000313" key="2">
    <source>
        <dbReference type="EMBL" id="KAK9128219.1"/>
    </source>
</evidence>
<protein>
    <submittedName>
        <fullName evidence="2">Uncharacterized protein</fullName>
    </submittedName>
</protein>
<reference evidence="2 3" key="1">
    <citation type="submission" date="2024-01" db="EMBL/GenBank/DDBJ databases">
        <title>Genome assemblies of Stephania.</title>
        <authorList>
            <person name="Yang L."/>
        </authorList>
    </citation>
    <scope>NUCLEOTIDE SEQUENCE [LARGE SCALE GENOMIC DNA]</scope>
    <source>
        <strain evidence="2">YNDBR</strain>
        <tissue evidence="2">Leaf</tissue>
    </source>
</reference>
<gene>
    <name evidence="2" type="ORF">Syun_017016</name>
</gene>
<organism evidence="2 3">
    <name type="scientific">Stephania yunnanensis</name>
    <dbReference type="NCBI Taxonomy" id="152371"/>
    <lineage>
        <taxon>Eukaryota</taxon>
        <taxon>Viridiplantae</taxon>
        <taxon>Streptophyta</taxon>
        <taxon>Embryophyta</taxon>
        <taxon>Tracheophyta</taxon>
        <taxon>Spermatophyta</taxon>
        <taxon>Magnoliopsida</taxon>
        <taxon>Ranunculales</taxon>
        <taxon>Menispermaceae</taxon>
        <taxon>Menispermoideae</taxon>
        <taxon>Cissampelideae</taxon>
        <taxon>Stephania</taxon>
    </lineage>
</organism>
<comment type="caution">
    <text evidence="2">The sequence shown here is derived from an EMBL/GenBank/DDBJ whole genome shotgun (WGS) entry which is preliminary data.</text>
</comment>
<evidence type="ECO:0000256" key="1">
    <source>
        <dbReference type="SAM" id="Coils"/>
    </source>
</evidence>
<dbReference type="AlphaFoldDB" id="A0AAP0J659"/>
<proteinExistence type="predicted"/>
<feature type="coiled-coil region" evidence="1">
    <location>
        <begin position="57"/>
        <end position="84"/>
    </location>
</feature>
<dbReference type="Proteomes" id="UP001420932">
    <property type="component" value="Unassembled WGS sequence"/>
</dbReference>
<sequence length="284" mass="31612">MLVYAVKQDHGTVKSESSTTELFGMQRIGDAHLLKSECVDLELFGVIKGDLIADLVADLKEQVLEEEANELQQALTNKQGQEHTMLRSFSHMHYQVLMRVEKEQRITKDASISAEQNVAAQKPDAIMLQEKYDDTMASIVQMEERLIITQSTSEATLHYQTGSVKEHQSPRFRRSTMVAKQGKSSAAKCPVLSTKMGFPQSAGLAQPQSEADMFVYLLRMLRTALVKEAGDGVMAYHVFGPALALNMSHLSGGRARRRLAIIPEPATRHCINYEGDNNDDLSET</sequence>
<evidence type="ECO:0000313" key="3">
    <source>
        <dbReference type="Proteomes" id="UP001420932"/>
    </source>
</evidence>
<name>A0AAP0J659_9MAGN</name>
<dbReference type="EMBL" id="JBBNAF010000007">
    <property type="protein sequence ID" value="KAK9128219.1"/>
    <property type="molecule type" value="Genomic_DNA"/>
</dbReference>
<keyword evidence="1" id="KW-0175">Coiled coil</keyword>